<evidence type="ECO:0000313" key="3">
    <source>
        <dbReference type="Proteomes" id="UP000297567"/>
    </source>
</evidence>
<proteinExistence type="predicted"/>
<evidence type="ECO:0000259" key="1">
    <source>
        <dbReference type="Pfam" id="PF01551"/>
    </source>
</evidence>
<organism evidence="2 3">
    <name type="scientific">Leptospira jelokensis</name>
    <dbReference type="NCBI Taxonomy" id="2484931"/>
    <lineage>
        <taxon>Bacteria</taxon>
        <taxon>Pseudomonadati</taxon>
        <taxon>Spirochaetota</taxon>
        <taxon>Spirochaetia</taxon>
        <taxon>Leptospirales</taxon>
        <taxon>Leptospiraceae</taxon>
        <taxon>Leptospira</taxon>
    </lineage>
</organism>
<accession>A0A4Z0ZXP0</accession>
<dbReference type="Pfam" id="PF01551">
    <property type="entry name" value="Peptidase_M23"/>
    <property type="match status" value="1"/>
</dbReference>
<keyword evidence="3" id="KW-1185">Reference proteome</keyword>
<dbReference type="SUPFAM" id="SSF51261">
    <property type="entry name" value="Duplicated hybrid motif"/>
    <property type="match status" value="1"/>
</dbReference>
<dbReference type="InterPro" id="IPR016047">
    <property type="entry name" value="M23ase_b-sheet_dom"/>
</dbReference>
<dbReference type="EMBL" id="RQGH01000039">
    <property type="protein sequence ID" value="TGL57780.1"/>
    <property type="molecule type" value="Genomic_DNA"/>
</dbReference>
<reference evidence="2" key="1">
    <citation type="journal article" date="2019" name="PLoS Negl. Trop. Dis.">
        <title>Revisiting the worldwide diversity of Leptospira species in the environment.</title>
        <authorList>
            <person name="Vincent A.T."/>
            <person name="Schiettekatte O."/>
            <person name="Bourhy P."/>
            <person name="Veyrier F.J."/>
            <person name="Picardeau M."/>
        </authorList>
    </citation>
    <scope>NUCLEOTIDE SEQUENCE [LARGE SCALE GENOMIC DNA]</scope>
    <source>
        <strain evidence="2">201702451</strain>
    </source>
</reference>
<dbReference type="Proteomes" id="UP000297567">
    <property type="component" value="Unassembled WGS sequence"/>
</dbReference>
<sequence>MRGAQNIYNPSLLSANGNSLSMISTVSGIDYKISYLHLNEVPTIPGNGEIKRGQQIGLLGTTGSSTGNHLHVEVTTVSRPDIPALYYDPIMNSRGEISGYRINSDYFMREMLKSEIPR</sequence>
<evidence type="ECO:0000313" key="2">
    <source>
        <dbReference type="EMBL" id="TGL57780.1"/>
    </source>
</evidence>
<dbReference type="RefSeq" id="WP_135645282.1">
    <property type="nucleotide sequence ID" value="NZ_RQGH01000039.1"/>
</dbReference>
<dbReference type="Gene3D" id="2.70.70.10">
    <property type="entry name" value="Glucose Permease (Domain IIA)"/>
    <property type="match status" value="1"/>
</dbReference>
<comment type="caution">
    <text evidence="2">The sequence shown here is derived from an EMBL/GenBank/DDBJ whole genome shotgun (WGS) entry which is preliminary data.</text>
</comment>
<dbReference type="InterPro" id="IPR011055">
    <property type="entry name" value="Dup_hybrid_motif"/>
</dbReference>
<feature type="domain" description="M23ase beta-sheet core" evidence="1">
    <location>
        <begin position="23"/>
        <end position="76"/>
    </location>
</feature>
<gene>
    <name evidence="2" type="ORF">EHQ62_17655</name>
</gene>
<dbReference type="CDD" id="cd12797">
    <property type="entry name" value="M23_peptidase"/>
    <property type="match status" value="1"/>
</dbReference>
<dbReference type="AlphaFoldDB" id="A0A4Z0ZXP0"/>
<protein>
    <submittedName>
        <fullName evidence="2">M23 family metallopeptidase</fullName>
    </submittedName>
</protein>
<name>A0A4Z0ZXP0_9LEPT</name>